<dbReference type="Gene3D" id="1.10.510.10">
    <property type="entry name" value="Transferase(Phosphotransferase) domain 1"/>
    <property type="match status" value="1"/>
</dbReference>
<keyword evidence="9" id="KW-1185">Reference proteome</keyword>
<dbReference type="Gene3D" id="3.30.200.20">
    <property type="entry name" value="Phosphorylase Kinase, domain 1"/>
    <property type="match status" value="1"/>
</dbReference>
<name>A0ABR4NVP4_9SACH</name>
<dbReference type="Gene3D" id="2.60.200.20">
    <property type="match status" value="1"/>
</dbReference>
<evidence type="ECO:0000259" key="6">
    <source>
        <dbReference type="PROSITE" id="PS50006"/>
    </source>
</evidence>
<keyword evidence="2 4" id="KW-0547">Nucleotide-binding</keyword>
<dbReference type="SUPFAM" id="SSF49879">
    <property type="entry name" value="SMAD/FHA domain"/>
    <property type="match status" value="1"/>
</dbReference>
<dbReference type="SMART" id="SM00220">
    <property type="entry name" value="S_TKc"/>
    <property type="match status" value="1"/>
</dbReference>
<evidence type="ECO:0000259" key="7">
    <source>
        <dbReference type="PROSITE" id="PS50011"/>
    </source>
</evidence>
<feature type="domain" description="Protein kinase" evidence="7">
    <location>
        <begin position="160"/>
        <end position="440"/>
    </location>
</feature>
<sequence length="488" mass="55330">MSSGAYLELLGKFNVEFNKRSEPLYGVDVDSDKPSLSGLPQKIHVLPHSVLKIGRSSRECRIVVHDVAISSVHCLIWVIIFDEASVPMYYIRDSSLNGTFINGVRLGKGQVYLLQDGDLIELCEGSGRLIKFNNNYIHKTNNQQVKLHSLKYETIVDHWEVTSRIVGCGTFGYVLVAYKNKDKAASLLSTPYAVKIVKMKPTKLDKEAKILMQLDHPNIIKVFKTHLDQNNNLYIFQELIPGGDLFSYLAKGDCLIPVPQTDALIFVYQILHALNYLHSKGIVHRDLKLDNILLCSPEPHAKIVLADFGIAKTISSRKGRMFTVVGTPEYCAPEVGFKADRKAYHSFFRAATLEQQGYDSKCDLWSLGVITHIMLTGISPFYGDGTEQSIIQQAKLGKLNFQIEQWNNIDASAKHFVAKLLEVNVEKRLDCDKCFKHSWISKHNDKLREIYYKKILAKSYIDAAKNNHLAEPVMKKMRINNVEKETIR</sequence>
<dbReference type="PROSITE" id="PS50006">
    <property type="entry name" value="FHA_DOMAIN"/>
    <property type="match status" value="1"/>
</dbReference>
<proteinExistence type="inferred from homology"/>
<protein>
    <submittedName>
        <fullName evidence="8">Meiosis-specific serine/threonine-protein kinase MEK1</fullName>
    </submittedName>
</protein>
<comment type="caution">
    <text evidence="8">The sequence shown here is derived from an EMBL/GenBank/DDBJ whole genome shotgun (WGS) entry which is preliminary data.</text>
</comment>
<evidence type="ECO:0000313" key="8">
    <source>
        <dbReference type="EMBL" id="KAL3232804.1"/>
    </source>
</evidence>
<dbReference type="InterPro" id="IPR000253">
    <property type="entry name" value="FHA_dom"/>
</dbReference>
<dbReference type="InterPro" id="IPR011009">
    <property type="entry name" value="Kinase-like_dom_sf"/>
</dbReference>
<dbReference type="PROSITE" id="PS00107">
    <property type="entry name" value="PROTEIN_KINASE_ATP"/>
    <property type="match status" value="1"/>
</dbReference>
<organism evidence="8 9">
    <name type="scientific">Nakaseomyces bracarensis</name>
    <dbReference type="NCBI Taxonomy" id="273131"/>
    <lineage>
        <taxon>Eukaryota</taxon>
        <taxon>Fungi</taxon>
        <taxon>Dikarya</taxon>
        <taxon>Ascomycota</taxon>
        <taxon>Saccharomycotina</taxon>
        <taxon>Saccharomycetes</taxon>
        <taxon>Saccharomycetales</taxon>
        <taxon>Saccharomycetaceae</taxon>
        <taxon>Nakaseomyces</taxon>
    </lineage>
</organism>
<dbReference type="SUPFAM" id="SSF56112">
    <property type="entry name" value="Protein kinase-like (PK-like)"/>
    <property type="match status" value="1"/>
</dbReference>
<evidence type="ECO:0000256" key="4">
    <source>
        <dbReference type="PROSITE-ProRule" id="PRU10141"/>
    </source>
</evidence>
<keyword evidence="5" id="KW-0723">Serine/threonine-protein kinase</keyword>
<comment type="similarity">
    <text evidence="1">Belongs to the protein kinase superfamily. CAMK Ser/Thr protein kinase family. CHEK2 subfamily.</text>
</comment>
<feature type="binding site" evidence="4">
    <location>
        <position position="195"/>
    </location>
    <ligand>
        <name>ATP</name>
        <dbReference type="ChEBI" id="CHEBI:30616"/>
    </ligand>
</feature>
<dbReference type="EMBL" id="JBEVYD010000005">
    <property type="protein sequence ID" value="KAL3232804.1"/>
    <property type="molecule type" value="Genomic_DNA"/>
</dbReference>
<evidence type="ECO:0000256" key="5">
    <source>
        <dbReference type="RuleBase" id="RU000304"/>
    </source>
</evidence>
<accession>A0ABR4NVP4</accession>
<dbReference type="InterPro" id="IPR008271">
    <property type="entry name" value="Ser/Thr_kinase_AS"/>
</dbReference>
<evidence type="ECO:0000256" key="2">
    <source>
        <dbReference type="ARBA" id="ARBA00022741"/>
    </source>
</evidence>
<dbReference type="InterPro" id="IPR008984">
    <property type="entry name" value="SMAD_FHA_dom_sf"/>
</dbReference>
<keyword evidence="8" id="KW-0808">Transferase</keyword>
<evidence type="ECO:0000256" key="3">
    <source>
        <dbReference type="ARBA" id="ARBA00022840"/>
    </source>
</evidence>
<dbReference type="SMART" id="SM00240">
    <property type="entry name" value="FHA"/>
    <property type="match status" value="1"/>
</dbReference>
<evidence type="ECO:0000313" key="9">
    <source>
        <dbReference type="Proteomes" id="UP001623330"/>
    </source>
</evidence>
<reference evidence="8 9" key="1">
    <citation type="submission" date="2024-05" db="EMBL/GenBank/DDBJ databases">
        <title>Long read based assembly of the Candida bracarensis genome reveals expanded adhesin content.</title>
        <authorList>
            <person name="Marcet-Houben M."/>
            <person name="Ksiezopolska E."/>
            <person name="Gabaldon T."/>
        </authorList>
    </citation>
    <scope>NUCLEOTIDE SEQUENCE [LARGE SCALE GENOMIC DNA]</scope>
    <source>
        <strain evidence="8 9">CBM6</strain>
    </source>
</reference>
<dbReference type="PROSITE" id="PS00108">
    <property type="entry name" value="PROTEIN_KINASE_ST"/>
    <property type="match status" value="1"/>
</dbReference>
<gene>
    <name evidence="8" type="ORF">RNJ44_04720</name>
</gene>
<dbReference type="InterPro" id="IPR017441">
    <property type="entry name" value="Protein_kinase_ATP_BS"/>
</dbReference>
<feature type="domain" description="FHA" evidence="6">
    <location>
        <begin position="51"/>
        <end position="106"/>
    </location>
</feature>
<keyword evidence="3 4" id="KW-0067">ATP-binding</keyword>
<dbReference type="PANTHER" id="PTHR24347">
    <property type="entry name" value="SERINE/THREONINE-PROTEIN KINASE"/>
    <property type="match status" value="1"/>
</dbReference>
<dbReference type="GO" id="GO:0016301">
    <property type="term" value="F:kinase activity"/>
    <property type="evidence" value="ECO:0007669"/>
    <property type="project" value="UniProtKB-KW"/>
</dbReference>
<evidence type="ECO:0000256" key="1">
    <source>
        <dbReference type="ARBA" id="ARBA00005575"/>
    </source>
</evidence>
<dbReference type="Pfam" id="PF00069">
    <property type="entry name" value="Pkinase"/>
    <property type="match status" value="1"/>
</dbReference>
<dbReference type="PROSITE" id="PS50011">
    <property type="entry name" value="PROTEIN_KINASE_DOM"/>
    <property type="match status" value="1"/>
</dbReference>
<dbReference type="Proteomes" id="UP001623330">
    <property type="component" value="Unassembled WGS sequence"/>
</dbReference>
<dbReference type="CDD" id="cd22670">
    <property type="entry name" value="FHA_MEK1-like"/>
    <property type="match status" value="1"/>
</dbReference>
<dbReference type="InterPro" id="IPR000719">
    <property type="entry name" value="Prot_kinase_dom"/>
</dbReference>
<keyword evidence="8" id="KW-0418">Kinase</keyword>
<dbReference type="Pfam" id="PF00498">
    <property type="entry name" value="FHA"/>
    <property type="match status" value="1"/>
</dbReference>